<keyword evidence="2" id="KW-1185">Reference proteome</keyword>
<reference evidence="1" key="2">
    <citation type="submission" date="2025-08" db="UniProtKB">
        <authorList>
            <consortium name="Ensembl"/>
        </authorList>
    </citation>
    <scope>IDENTIFICATION</scope>
</reference>
<dbReference type="Bgee" id="ENSMFAG00000045574">
    <property type="expression patterns" value="Expressed in thymus and 2 other cell types or tissues"/>
</dbReference>
<reference evidence="1" key="3">
    <citation type="submission" date="2025-09" db="UniProtKB">
        <authorList>
            <consortium name="Ensembl"/>
        </authorList>
    </citation>
    <scope>IDENTIFICATION</scope>
</reference>
<organism evidence="1 2">
    <name type="scientific">Macaca fascicularis</name>
    <name type="common">Crab-eating macaque</name>
    <name type="synonym">Cynomolgus monkey</name>
    <dbReference type="NCBI Taxonomy" id="9541"/>
    <lineage>
        <taxon>Eukaryota</taxon>
        <taxon>Metazoa</taxon>
        <taxon>Chordata</taxon>
        <taxon>Craniata</taxon>
        <taxon>Vertebrata</taxon>
        <taxon>Euteleostomi</taxon>
        <taxon>Mammalia</taxon>
        <taxon>Eutheria</taxon>
        <taxon>Euarchontoglires</taxon>
        <taxon>Primates</taxon>
        <taxon>Haplorrhini</taxon>
        <taxon>Catarrhini</taxon>
        <taxon>Cercopithecidae</taxon>
        <taxon>Cercopithecinae</taxon>
        <taxon>Macaca</taxon>
    </lineage>
</organism>
<dbReference type="GeneTree" id="ENSGT00940000164574"/>
<protein>
    <recommendedName>
        <fullName evidence="3">KRAB domain-containing protein</fullName>
    </recommendedName>
</protein>
<dbReference type="Proteomes" id="UP000233100">
    <property type="component" value="Chromosome 20"/>
</dbReference>
<evidence type="ECO:0000313" key="2">
    <source>
        <dbReference type="Proteomes" id="UP000233100"/>
    </source>
</evidence>
<accession>A0A7N9CJS0</accession>
<name>A0A7N9CJS0_MACFA</name>
<evidence type="ECO:0008006" key="3">
    <source>
        <dbReference type="Google" id="ProtNLM"/>
    </source>
</evidence>
<dbReference type="AlphaFoldDB" id="A0A7N9CJS0"/>
<sequence>MNTHVPASLLTAPRWQHAGPPLRAAQHGRAAGGLGAPHGGRLARKLGCLPREGPCEQGQATLHCPSWGLCVTDEHVEVSLSLKPDLITFLEQRKEPWNVKSEETVAIQPDMFSHDTQGLLRKKCIEASFQKLILDRYGSCGPQNLHLRKEWESKGKYGSHNRCCDGHTKCSTTTCNKNVTAISGQKQKTPSMSVAFSNPCVSATKCQHQFLKHTFSLKENLENLNSDLVHISNNLINQLKHRIRVNVQSNISEKKRFKNEEVISKYDQFDGSFVKSLFHQQITSPSACDRYRNVFIHSSLINQVTK</sequence>
<evidence type="ECO:0000313" key="1">
    <source>
        <dbReference type="Ensembl" id="ENSMFAP00000048932.1"/>
    </source>
</evidence>
<proteinExistence type="predicted"/>
<dbReference type="Ensembl" id="ENSMFAT00000096584.1">
    <property type="protein sequence ID" value="ENSMFAP00000048932.1"/>
    <property type="gene ID" value="ENSMFAG00000045574.2"/>
</dbReference>
<reference evidence="1 2" key="1">
    <citation type="submission" date="2013-03" db="EMBL/GenBank/DDBJ databases">
        <authorList>
            <person name="Warren W."/>
            <person name="Wilson R.K."/>
        </authorList>
    </citation>
    <scope>NUCLEOTIDE SEQUENCE</scope>
</reference>